<sequence length="83" mass="9445">MAENTDILAMGAMTRNVIEDNNHGTETSQQTDDQTSGRCHEQTSDQPRDQTRGRQNDQTRNHLDNLTRVSPTIRPVIRLATKR</sequence>
<feature type="compositionally biased region" description="Low complexity" evidence="1">
    <location>
        <begin position="27"/>
        <end position="36"/>
    </location>
</feature>
<dbReference type="Proteomes" id="UP001187192">
    <property type="component" value="Unassembled WGS sequence"/>
</dbReference>
<dbReference type="Gramene" id="FCD_00018690-RA">
    <property type="protein sequence ID" value="FCD_00018690-RA:cds"/>
    <property type="gene ID" value="FCD_00018690"/>
</dbReference>
<accession>A0AA88DS73</accession>
<dbReference type="EMBL" id="BTGU01000101">
    <property type="protein sequence ID" value="GMN60645.1"/>
    <property type="molecule type" value="Genomic_DNA"/>
</dbReference>
<protein>
    <submittedName>
        <fullName evidence="2">Uncharacterized protein</fullName>
    </submittedName>
</protein>
<evidence type="ECO:0000256" key="1">
    <source>
        <dbReference type="SAM" id="MobiDB-lite"/>
    </source>
</evidence>
<keyword evidence="3" id="KW-1185">Reference proteome</keyword>
<gene>
    <name evidence="2" type="ORF">TIFTF001_029739</name>
</gene>
<reference evidence="2" key="1">
    <citation type="submission" date="2023-07" db="EMBL/GenBank/DDBJ databases">
        <title>draft genome sequence of fig (Ficus carica).</title>
        <authorList>
            <person name="Takahashi T."/>
            <person name="Nishimura K."/>
        </authorList>
    </citation>
    <scope>NUCLEOTIDE SEQUENCE</scope>
</reference>
<dbReference type="AlphaFoldDB" id="A0AA88DS73"/>
<organism evidence="2 3">
    <name type="scientific">Ficus carica</name>
    <name type="common">Common fig</name>
    <dbReference type="NCBI Taxonomy" id="3494"/>
    <lineage>
        <taxon>Eukaryota</taxon>
        <taxon>Viridiplantae</taxon>
        <taxon>Streptophyta</taxon>
        <taxon>Embryophyta</taxon>
        <taxon>Tracheophyta</taxon>
        <taxon>Spermatophyta</taxon>
        <taxon>Magnoliopsida</taxon>
        <taxon>eudicotyledons</taxon>
        <taxon>Gunneridae</taxon>
        <taxon>Pentapetalae</taxon>
        <taxon>rosids</taxon>
        <taxon>fabids</taxon>
        <taxon>Rosales</taxon>
        <taxon>Moraceae</taxon>
        <taxon>Ficeae</taxon>
        <taxon>Ficus</taxon>
    </lineage>
</organism>
<proteinExistence type="predicted"/>
<feature type="region of interest" description="Disordered" evidence="1">
    <location>
        <begin position="1"/>
        <end position="83"/>
    </location>
</feature>
<name>A0AA88DS73_FICCA</name>
<evidence type="ECO:0000313" key="3">
    <source>
        <dbReference type="Proteomes" id="UP001187192"/>
    </source>
</evidence>
<feature type="compositionally biased region" description="Basic and acidic residues" evidence="1">
    <location>
        <begin position="38"/>
        <end position="65"/>
    </location>
</feature>
<comment type="caution">
    <text evidence="2">The sequence shown here is derived from an EMBL/GenBank/DDBJ whole genome shotgun (WGS) entry which is preliminary data.</text>
</comment>
<evidence type="ECO:0000313" key="2">
    <source>
        <dbReference type="EMBL" id="GMN60645.1"/>
    </source>
</evidence>